<dbReference type="InterPro" id="IPR001433">
    <property type="entry name" value="OxRdtase_FAD/NAD-bd"/>
</dbReference>
<dbReference type="Pfam" id="PF00175">
    <property type="entry name" value="NAD_binding_1"/>
    <property type="match status" value="1"/>
</dbReference>
<comment type="caution">
    <text evidence="5">The sequence shown here is derived from an EMBL/GenBank/DDBJ whole genome shotgun (WGS) entry which is preliminary data.</text>
</comment>
<dbReference type="PROSITE" id="PS51384">
    <property type="entry name" value="FAD_FR"/>
    <property type="match status" value="1"/>
</dbReference>
<dbReference type="PANTHER" id="PTHR47354:SF5">
    <property type="entry name" value="PROTEIN RFBI"/>
    <property type="match status" value="1"/>
</dbReference>
<organism evidence="5 6">
    <name type="scientific">Paenarthrobacter aromaticivorans</name>
    <dbReference type="NCBI Taxonomy" id="2849150"/>
    <lineage>
        <taxon>Bacteria</taxon>
        <taxon>Bacillati</taxon>
        <taxon>Actinomycetota</taxon>
        <taxon>Actinomycetes</taxon>
        <taxon>Micrococcales</taxon>
        <taxon>Micrococcaceae</taxon>
        <taxon>Paenarthrobacter</taxon>
    </lineage>
</organism>
<keyword evidence="3" id="KW-0411">Iron-sulfur</keyword>
<evidence type="ECO:0000313" key="5">
    <source>
        <dbReference type="EMBL" id="MBU8868003.1"/>
    </source>
</evidence>
<feature type="domain" description="FAD-binding FR-type" evidence="4">
    <location>
        <begin position="23"/>
        <end position="124"/>
    </location>
</feature>
<keyword evidence="6" id="KW-1185">Reference proteome</keyword>
<proteinExistence type="predicted"/>
<reference evidence="5 6" key="1">
    <citation type="submission" date="2021-06" db="EMBL/GenBank/DDBJ databases">
        <authorList>
            <person name="Jeong J.W."/>
        </authorList>
    </citation>
    <scope>NUCLEOTIDE SEQUENCE [LARGE SCALE GENOMIC DNA]</scope>
    <source>
        <strain evidence="5 6">MMS21-TAE1-1</strain>
    </source>
</reference>
<keyword evidence="2" id="KW-0001">2Fe-2S</keyword>
<accession>A0ABS6I8F5</accession>
<evidence type="ECO:0000256" key="3">
    <source>
        <dbReference type="ARBA" id="ARBA00023014"/>
    </source>
</evidence>
<keyword evidence="2" id="KW-0479">Metal-binding</keyword>
<dbReference type="CDD" id="cd06217">
    <property type="entry name" value="FNR_iron_sulfur_binding_3"/>
    <property type="match status" value="1"/>
</dbReference>
<dbReference type="InterPro" id="IPR050415">
    <property type="entry name" value="MRET"/>
</dbReference>
<evidence type="ECO:0000259" key="4">
    <source>
        <dbReference type="PROSITE" id="PS51384"/>
    </source>
</evidence>
<dbReference type="InterPro" id="IPR008333">
    <property type="entry name" value="Cbr1-like_FAD-bd_dom"/>
</dbReference>
<gene>
    <name evidence="5" type="ORF">KSW38_17075</name>
</gene>
<evidence type="ECO:0000256" key="2">
    <source>
        <dbReference type="ARBA" id="ARBA00022714"/>
    </source>
</evidence>
<comment type="cofactor">
    <cofactor evidence="1">
        <name>FAD</name>
        <dbReference type="ChEBI" id="CHEBI:57692"/>
    </cofactor>
</comment>
<dbReference type="Pfam" id="PF00970">
    <property type="entry name" value="FAD_binding_6"/>
    <property type="match status" value="1"/>
</dbReference>
<protein>
    <submittedName>
        <fullName evidence="5">Ferredoxin reductase</fullName>
    </submittedName>
</protein>
<sequence>MDIICTAIPGVRSDTREAFAVSSVWRVAEVVGGELENATARTIKLRVDGLMGYLAGQHIDIRLTADDGYTAIRSYSVASASTDEHLEITVDELPDGEVSPYLVRDLAVGDRLEIRGPVGGWFVWRNGNANPVQLIGGGSGVVPLMSMIRAHQASNSAAPFKLLYSLKAPEAALYRDELHRLDQDSAKLMVDYVYTRSTPEGWPVAPGRLTSESLLGRIFPTEENPDVFVCGQTVFVETVADWLVMAGYRPESIKTERFGGTGGIR</sequence>
<dbReference type="InterPro" id="IPR017927">
    <property type="entry name" value="FAD-bd_FR_type"/>
</dbReference>
<dbReference type="EMBL" id="JAHOPC010000011">
    <property type="protein sequence ID" value="MBU8868003.1"/>
    <property type="molecule type" value="Genomic_DNA"/>
</dbReference>
<evidence type="ECO:0000256" key="1">
    <source>
        <dbReference type="ARBA" id="ARBA00001974"/>
    </source>
</evidence>
<dbReference type="Proteomes" id="UP000824166">
    <property type="component" value="Unassembled WGS sequence"/>
</dbReference>
<evidence type="ECO:0000313" key="6">
    <source>
        <dbReference type="Proteomes" id="UP000824166"/>
    </source>
</evidence>
<keyword evidence="2" id="KW-0408">Iron</keyword>
<dbReference type="PANTHER" id="PTHR47354">
    <property type="entry name" value="NADH OXIDOREDUCTASE HCR"/>
    <property type="match status" value="1"/>
</dbReference>
<name>A0ABS6I8F5_9MICC</name>